<reference evidence="10" key="1">
    <citation type="submission" date="2015-10" db="EMBL/GenBank/DDBJ databases">
        <authorList>
            <person name="Lehtovirta-Morley L.E."/>
            <person name="Vieille C."/>
        </authorList>
    </citation>
    <scope>NUCLEOTIDE SEQUENCE [LARGE SCALE GENOMIC DNA]</scope>
</reference>
<dbReference type="PANTHER" id="PTHR30151:SF0">
    <property type="entry name" value="ABC TRANSPORTER PERMEASE PROTEIN MJ0413-RELATED"/>
    <property type="match status" value="1"/>
</dbReference>
<evidence type="ECO:0000256" key="5">
    <source>
        <dbReference type="ARBA" id="ARBA00022989"/>
    </source>
</evidence>
<dbReference type="AlphaFoldDB" id="A0A128A4W3"/>
<dbReference type="Pfam" id="PF00528">
    <property type="entry name" value="BPD_transp_1"/>
    <property type="match status" value="1"/>
</dbReference>
<protein>
    <submittedName>
        <fullName evidence="9">ABC uptake transporter, permease component</fullName>
    </submittedName>
</protein>
<dbReference type="InterPro" id="IPR000515">
    <property type="entry name" value="MetI-like"/>
</dbReference>
<evidence type="ECO:0000256" key="4">
    <source>
        <dbReference type="ARBA" id="ARBA00022692"/>
    </source>
</evidence>
<evidence type="ECO:0000256" key="7">
    <source>
        <dbReference type="RuleBase" id="RU363032"/>
    </source>
</evidence>
<dbReference type="Proteomes" id="UP000196239">
    <property type="component" value="Chromosome 1"/>
</dbReference>
<keyword evidence="10" id="KW-1185">Reference proteome</keyword>
<evidence type="ECO:0000313" key="9">
    <source>
        <dbReference type="EMBL" id="CUR52380.1"/>
    </source>
</evidence>
<gene>
    <name evidence="9" type="ORF">NDEV_1618</name>
</gene>
<dbReference type="PROSITE" id="PS50928">
    <property type="entry name" value="ABC_TM1"/>
    <property type="match status" value="1"/>
</dbReference>
<dbReference type="PANTHER" id="PTHR30151">
    <property type="entry name" value="ALKANE SULFONATE ABC TRANSPORTER-RELATED, MEMBRANE SUBUNIT"/>
    <property type="match status" value="1"/>
</dbReference>
<feature type="transmembrane region" description="Helical" evidence="7">
    <location>
        <begin position="105"/>
        <end position="125"/>
    </location>
</feature>
<evidence type="ECO:0000313" key="10">
    <source>
        <dbReference type="Proteomes" id="UP000196239"/>
    </source>
</evidence>
<evidence type="ECO:0000256" key="3">
    <source>
        <dbReference type="ARBA" id="ARBA00022475"/>
    </source>
</evidence>
<dbReference type="GO" id="GO:0055085">
    <property type="term" value="P:transmembrane transport"/>
    <property type="evidence" value="ECO:0007669"/>
    <property type="project" value="InterPro"/>
</dbReference>
<evidence type="ECO:0000256" key="6">
    <source>
        <dbReference type="ARBA" id="ARBA00023136"/>
    </source>
</evidence>
<dbReference type="Gene3D" id="1.10.3720.10">
    <property type="entry name" value="MetI-like"/>
    <property type="match status" value="1"/>
</dbReference>
<feature type="transmembrane region" description="Helical" evidence="7">
    <location>
        <begin position="196"/>
        <end position="217"/>
    </location>
</feature>
<evidence type="ECO:0000256" key="2">
    <source>
        <dbReference type="ARBA" id="ARBA00022448"/>
    </source>
</evidence>
<keyword evidence="6 7" id="KW-0472">Membrane</keyword>
<dbReference type="EMBL" id="LN890280">
    <property type="protein sequence ID" value="CUR52380.1"/>
    <property type="molecule type" value="Genomic_DNA"/>
</dbReference>
<dbReference type="InterPro" id="IPR035906">
    <property type="entry name" value="MetI-like_sf"/>
</dbReference>
<comment type="subcellular location">
    <subcellularLocation>
        <location evidence="1 7">Cell membrane</location>
        <topology evidence="1 7">Multi-pass membrane protein</topology>
    </subcellularLocation>
</comment>
<keyword evidence="5 7" id="KW-1133">Transmembrane helix</keyword>
<feature type="transmembrane region" description="Helical" evidence="7">
    <location>
        <begin position="20"/>
        <end position="39"/>
    </location>
</feature>
<feature type="transmembrane region" description="Helical" evidence="7">
    <location>
        <begin position="229"/>
        <end position="248"/>
    </location>
</feature>
<feature type="domain" description="ABC transmembrane type-1" evidence="8">
    <location>
        <begin position="67"/>
        <end position="247"/>
    </location>
</feature>
<dbReference type="KEGG" id="ndv:NDEV_1618"/>
<proteinExistence type="inferred from homology"/>
<sequence length="265" mass="28942">MTDIHVKKSQGNMEDAANAALLIAAFIGVWQIVFMLGVWPKISLPSPAMVAETFAKIILNGSLEQSIGITLARLLGAFAISITLGTLIGFTMIKFKGFGKTLNSFSAGLLSFPSIAWVPFSILLIGFDEFGIMFVVVMSSIFSIMISTYSSIRNIPPIYVDAARNMGAHGISLFRHVTIPAATPSLIIGLRQAWSFAWHAIIGAEILMSIVGLGHILSVGREFLDMSQVIASMITIFTIGLLVDRFILNKLEDKIRKKWGLDNHR</sequence>
<keyword evidence="2 7" id="KW-0813">Transport</keyword>
<feature type="transmembrane region" description="Helical" evidence="7">
    <location>
        <begin position="131"/>
        <end position="149"/>
    </location>
</feature>
<feature type="transmembrane region" description="Helical" evidence="7">
    <location>
        <begin position="71"/>
        <end position="93"/>
    </location>
</feature>
<organism evidence="9 10">
    <name type="scientific">Nitrosotalea devaniterrae</name>
    <dbReference type="NCBI Taxonomy" id="1078905"/>
    <lineage>
        <taxon>Archaea</taxon>
        <taxon>Nitrososphaerota</taxon>
        <taxon>Nitrososphaeria</taxon>
        <taxon>Nitrosotaleales</taxon>
        <taxon>Nitrosotaleaceae</taxon>
        <taxon>Nitrosotalea</taxon>
    </lineage>
</organism>
<comment type="similarity">
    <text evidence="7">Belongs to the binding-protein-dependent transport system permease family.</text>
</comment>
<dbReference type="SUPFAM" id="SSF161098">
    <property type="entry name" value="MetI-like"/>
    <property type="match status" value="1"/>
</dbReference>
<evidence type="ECO:0000256" key="1">
    <source>
        <dbReference type="ARBA" id="ARBA00004651"/>
    </source>
</evidence>
<keyword evidence="4 7" id="KW-0812">Transmembrane</keyword>
<evidence type="ECO:0000259" key="8">
    <source>
        <dbReference type="PROSITE" id="PS50928"/>
    </source>
</evidence>
<dbReference type="GO" id="GO:0005886">
    <property type="term" value="C:plasma membrane"/>
    <property type="evidence" value="ECO:0007669"/>
    <property type="project" value="UniProtKB-SubCell"/>
</dbReference>
<accession>A0A128A4W3</accession>
<keyword evidence="3" id="KW-1003">Cell membrane</keyword>
<name>A0A128A4W3_9ARCH</name>
<dbReference type="CDD" id="cd06261">
    <property type="entry name" value="TM_PBP2"/>
    <property type="match status" value="1"/>
</dbReference>